<keyword evidence="5 8" id="KW-0812">Transmembrane</keyword>
<dbReference type="AlphaFoldDB" id="A0A9X1YB05"/>
<sequence length="226" mass="23098">MRRAVPLLIGFAPVGLVVGIVAAGKGLSLLEATLMSGLVYAGAAQLVALDLWQDPVSPLAAALAALAVNLRMAPMGAVLAPWLDRLRGWRVWGTLLTLVDHSFALSVAEMRSGGRDAGFLLGTGFCIWLQWVGTTMLGHTLADVVRLPPGHPLFFAGLGAFVGMLVPLWRGARDLVPWGVAAAVAVAANRAGLGAPWPVLAGALSGAAAGAAMEAAPGPRAPGGHR</sequence>
<dbReference type="GO" id="GO:1903785">
    <property type="term" value="P:L-valine transmembrane transport"/>
    <property type="evidence" value="ECO:0007669"/>
    <property type="project" value="TreeGrafter"/>
</dbReference>
<evidence type="ECO:0000256" key="8">
    <source>
        <dbReference type="SAM" id="Phobius"/>
    </source>
</evidence>
<dbReference type="Proteomes" id="UP001139516">
    <property type="component" value="Unassembled WGS sequence"/>
</dbReference>
<evidence type="ECO:0000256" key="1">
    <source>
        <dbReference type="ARBA" id="ARBA00004651"/>
    </source>
</evidence>
<feature type="transmembrane region" description="Helical" evidence="8">
    <location>
        <begin position="119"/>
        <end position="138"/>
    </location>
</feature>
<evidence type="ECO:0000313" key="10">
    <source>
        <dbReference type="Proteomes" id="UP001139516"/>
    </source>
</evidence>
<evidence type="ECO:0000256" key="7">
    <source>
        <dbReference type="ARBA" id="ARBA00023136"/>
    </source>
</evidence>
<comment type="subcellular location">
    <subcellularLocation>
        <location evidence="1">Cell membrane</location>
        <topology evidence="1">Multi-pass membrane protein</topology>
    </subcellularLocation>
</comment>
<evidence type="ECO:0000256" key="6">
    <source>
        <dbReference type="ARBA" id="ARBA00022989"/>
    </source>
</evidence>
<dbReference type="EMBL" id="JALPRX010000075">
    <property type="protein sequence ID" value="MCK8786128.1"/>
    <property type="molecule type" value="Genomic_DNA"/>
</dbReference>
<proteinExistence type="inferred from homology"/>
<evidence type="ECO:0000256" key="5">
    <source>
        <dbReference type="ARBA" id="ARBA00022692"/>
    </source>
</evidence>
<keyword evidence="10" id="KW-1185">Reference proteome</keyword>
<dbReference type="GO" id="GO:0005886">
    <property type="term" value="C:plasma membrane"/>
    <property type="evidence" value="ECO:0007669"/>
    <property type="project" value="UniProtKB-SubCell"/>
</dbReference>
<dbReference type="PANTHER" id="PTHR34979">
    <property type="entry name" value="INNER MEMBRANE PROTEIN YGAZ"/>
    <property type="match status" value="1"/>
</dbReference>
<accession>A0A9X1YB05</accession>
<evidence type="ECO:0000256" key="3">
    <source>
        <dbReference type="ARBA" id="ARBA00022448"/>
    </source>
</evidence>
<keyword evidence="6 8" id="KW-1133">Transmembrane helix</keyword>
<keyword evidence="7 8" id="KW-0472">Membrane</keyword>
<evidence type="ECO:0000256" key="2">
    <source>
        <dbReference type="ARBA" id="ARBA00010735"/>
    </source>
</evidence>
<dbReference type="Pfam" id="PF03591">
    <property type="entry name" value="AzlC"/>
    <property type="match status" value="1"/>
</dbReference>
<feature type="transmembrane region" description="Helical" evidence="8">
    <location>
        <begin position="59"/>
        <end position="83"/>
    </location>
</feature>
<protein>
    <submittedName>
        <fullName evidence="9">AzlC family ABC transporter permease</fullName>
    </submittedName>
</protein>
<keyword evidence="3" id="KW-0813">Transport</keyword>
<dbReference type="InterPro" id="IPR011606">
    <property type="entry name" value="Brnchd-chn_aa_trnsp_permease"/>
</dbReference>
<name>A0A9X1YB05_9PROT</name>
<dbReference type="PANTHER" id="PTHR34979:SF1">
    <property type="entry name" value="INNER MEMBRANE PROTEIN YGAZ"/>
    <property type="match status" value="1"/>
</dbReference>
<organism evidence="9 10">
    <name type="scientific">Roseomonas acroporae</name>
    <dbReference type="NCBI Taxonomy" id="2937791"/>
    <lineage>
        <taxon>Bacteria</taxon>
        <taxon>Pseudomonadati</taxon>
        <taxon>Pseudomonadota</taxon>
        <taxon>Alphaproteobacteria</taxon>
        <taxon>Acetobacterales</taxon>
        <taxon>Roseomonadaceae</taxon>
        <taxon>Roseomonas</taxon>
    </lineage>
</organism>
<keyword evidence="4" id="KW-1003">Cell membrane</keyword>
<comment type="caution">
    <text evidence="9">The sequence shown here is derived from an EMBL/GenBank/DDBJ whole genome shotgun (WGS) entry which is preliminary data.</text>
</comment>
<gene>
    <name evidence="9" type="ORF">M0638_17270</name>
</gene>
<evidence type="ECO:0000313" key="9">
    <source>
        <dbReference type="EMBL" id="MCK8786128.1"/>
    </source>
</evidence>
<comment type="similarity">
    <text evidence="2">Belongs to the AzlC family.</text>
</comment>
<reference evidence="9" key="1">
    <citation type="submission" date="2022-04" db="EMBL/GenBank/DDBJ databases">
        <title>Roseomonas acroporae sp. nov., isolated from coral Acropora digitifera.</title>
        <authorList>
            <person name="Sun H."/>
        </authorList>
    </citation>
    <scope>NUCLEOTIDE SEQUENCE</scope>
    <source>
        <strain evidence="9">NAR14</strain>
    </source>
</reference>
<evidence type="ECO:0000256" key="4">
    <source>
        <dbReference type="ARBA" id="ARBA00022475"/>
    </source>
</evidence>
<feature type="transmembrane region" description="Helical" evidence="8">
    <location>
        <begin position="150"/>
        <end position="169"/>
    </location>
</feature>
<dbReference type="RefSeq" id="WP_248668245.1">
    <property type="nucleotide sequence ID" value="NZ_JALPRX010000075.1"/>
</dbReference>